<keyword evidence="5" id="KW-0472">Membrane</keyword>
<evidence type="ECO:0000256" key="5">
    <source>
        <dbReference type="ARBA" id="ARBA00023136"/>
    </source>
</evidence>
<keyword evidence="4 8" id="KW-0808">Transferase</keyword>
<feature type="domain" description="Glycosyltransferase 2-like" evidence="7">
    <location>
        <begin position="11"/>
        <end position="146"/>
    </location>
</feature>
<keyword evidence="2" id="KW-1003">Cell membrane</keyword>
<evidence type="ECO:0000313" key="8">
    <source>
        <dbReference type="EMBL" id="QXT39043.1"/>
    </source>
</evidence>
<dbReference type="PANTHER" id="PTHR43646">
    <property type="entry name" value="GLYCOSYLTRANSFERASE"/>
    <property type="match status" value="1"/>
</dbReference>
<dbReference type="EC" id="2.4.-.-" evidence="8"/>
<evidence type="ECO:0000256" key="1">
    <source>
        <dbReference type="ARBA" id="ARBA00004236"/>
    </source>
</evidence>
<gene>
    <name evidence="8" type="ORF">KYE46_14050</name>
</gene>
<evidence type="ECO:0000259" key="7">
    <source>
        <dbReference type="Pfam" id="PF00535"/>
    </source>
</evidence>
<proteinExistence type="predicted"/>
<protein>
    <submittedName>
        <fullName evidence="8">Glycosyltransferase</fullName>
        <ecNumber evidence="8">2.4.-.-</ecNumber>
    </submittedName>
</protein>
<dbReference type="PANTHER" id="PTHR43646:SF2">
    <property type="entry name" value="GLYCOSYLTRANSFERASE 2-LIKE DOMAIN-CONTAINING PROTEIN"/>
    <property type="match status" value="1"/>
</dbReference>
<evidence type="ECO:0000313" key="9">
    <source>
        <dbReference type="Proteomes" id="UP000825009"/>
    </source>
</evidence>
<dbReference type="Pfam" id="PF00535">
    <property type="entry name" value="Glycos_transf_2"/>
    <property type="match status" value="1"/>
</dbReference>
<feature type="region of interest" description="Disordered" evidence="6">
    <location>
        <begin position="324"/>
        <end position="360"/>
    </location>
</feature>
<accession>A0A8F6TV64</accession>
<dbReference type="AlphaFoldDB" id="A0A8F6TV64"/>
<evidence type="ECO:0000256" key="4">
    <source>
        <dbReference type="ARBA" id="ARBA00022679"/>
    </source>
</evidence>
<dbReference type="RefSeq" id="WP_219001339.1">
    <property type="nucleotide sequence ID" value="NZ_CP079194.1"/>
</dbReference>
<keyword evidence="9" id="KW-1185">Reference proteome</keyword>
<dbReference type="GO" id="GO:0016757">
    <property type="term" value="F:glycosyltransferase activity"/>
    <property type="evidence" value="ECO:0007669"/>
    <property type="project" value="UniProtKB-KW"/>
</dbReference>
<dbReference type="EMBL" id="CP079194">
    <property type="protein sequence ID" value="QXT39043.1"/>
    <property type="molecule type" value="Genomic_DNA"/>
</dbReference>
<keyword evidence="3 8" id="KW-0328">Glycosyltransferase</keyword>
<sequence length="360" mass="38576">MTYQQRQDTAVIIPARDEEDRIADCLAALAGQSPARVSVVLVVNNTTDRTAERAREAAGKGGMDLTVLDCTLSDGEGVGTARRRGAEHALRHIPHLRYLMTTDADCIVASDWVDRNLAHLQRVDVVCGKVELIEAEADILQSMDREAATLEGTYRALVQDFYARHAPGSADICDTHGEAAGASLAIRREAYLDIGGFAPTICGEDRALVRAVRAAGHRVHHADDVVVRASCRLNGRAAGGMSDALKARIAGADYLIDDCLPPADWLMSHARAMTLGPWPPQVPPRLRLNVRDVPGHIAALKEFTNSGGEDPISKAPVIVAPRTSVAPEWPDDGLAEPRRPGTSGPCTHAARRACSTVTNS</sequence>
<dbReference type="KEGG" id="gce:KYE46_14050"/>
<reference evidence="8 9" key="1">
    <citation type="submission" date="2021-07" db="EMBL/GenBank/DDBJ databases">
        <title>A novel Jannaschia species isolated from marine dinoflagellate Ceratoperidinium margalefii.</title>
        <authorList>
            <person name="Jiang Y."/>
            <person name="Li Z."/>
        </authorList>
    </citation>
    <scope>NUCLEOTIDE SEQUENCE [LARGE SCALE GENOMIC DNA]</scope>
    <source>
        <strain evidence="8 9">J12C1-MA-4</strain>
    </source>
</reference>
<dbReference type="Proteomes" id="UP000825009">
    <property type="component" value="Chromosome"/>
</dbReference>
<dbReference type="GO" id="GO:0005886">
    <property type="term" value="C:plasma membrane"/>
    <property type="evidence" value="ECO:0007669"/>
    <property type="project" value="UniProtKB-SubCell"/>
</dbReference>
<comment type="subcellular location">
    <subcellularLocation>
        <location evidence="1">Cell membrane</location>
    </subcellularLocation>
</comment>
<dbReference type="InterPro" id="IPR001173">
    <property type="entry name" value="Glyco_trans_2-like"/>
</dbReference>
<evidence type="ECO:0000256" key="2">
    <source>
        <dbReference type="ARBA" id="ARBA00022475"/>
    </source>
</evidence>
<evidence type="ECO:0000256" key="3">
    <source>
        <dbReference type="ARBA" id="ARBA00022676"/>
    </source>
</evidence>
<name>A0A8F6TV64_9RHOB</name>
<evidence type="ECO:0000256" key="6">
    <source>
        <dbReference type="SAM" id="MobiDB-lite"/>
    </source>
</evidence>
<organism evidence="8 9">
    <name type="scientific">Gymnodinialimonas ceratoperidinii</name>
    <dbReference type="NCBI Taxonomy" id="2856823"/>
    <lineage>
        <taxon>Bacteria</taxon>
        <taxon>Pseudomonadati</taxon>
        <taxon>Pseudomonadota</taxon>
        <taxon>Alphaproteobacteria</taxon>
        <taxon>Rhodobacterales</taxon>
        <taxon>Paracoccaceae</taxon>
        <taxon>Gymnodinialimonas</taxon>
    </lineage>
</organism>